<gene>
    <name evidence="1" type="ORF">KEF29_32635</name>
</gene>
<dbReference type="Pfam" id="PF14907">
    <property type="entry name" value="NTP_transf_5"/>
    <property type="match status" value="1"/>
</dbReference>
<dbReference type="Proteomes" id="UP000682308">
    <property type="component" value="Unassembled WGS sequence"/>
</dbReference>
<accession>A0A941FLD2</accession>
<keyword evidence="2" id="KW-1185">Reference proteome</keyword>
<dbReference type="InterPro" id="IPR039498">
    <property type="entry name" value="NTP_transf_5"/>
</dbReference>
<evidence type="ECO:0000313" key="1">
    <source>
        <dbReference type="EMBL" id="MBR8642531.1"/>
    </source>
</evidence>
<dbReference type="EMBL" id="JAGTPG010000002">
    <property type="protein sequence ID" value="MBR8642531.1"/>
    <property type="molecule type" value="Genomic_DNA"/>
</dbReference>
<sequence length="438" mass="48033">MTSQAETLRILALAHVAPRIPGEEAVAEVLRDEQKALAVLRANQVLSFAADRLARSGRAPEGSVILAAAEAKRKERAHLEDLWSQLGDAVAESGIPVAGIKGRAAVALYDDPGVRDFSDIDLMAGSIDDALALVEVLRRRGFEWWGNELPWVKRDRRTGRIYGQVPLDLVRGTERFGVDLHFSGYSIRHSRFLPVEVTGTGLHRWTPMENLPLLVGNAAGDFLIRQKDVNDVTLMLEHSDWDWAPALERIRSVGLGPFWNAILAATTRTAALSPEAAERAAGLTVAGVVRESPPFAVPAPRRRVRGTVLDAYRSGGGLLSGVRLAAGAYRYYRHPLRLTARQSCRHKAPAAAPIRHLRNDVCVRLVPMDMVRALAPGTAPEDALQQKASPVPGTVRMRELHWSGHSFAQLNDELFAPTVLYDICPVQRDVAAADRRND</sequence>
<protein>
    <submittedName>
        <fullName evidence="1">Nucleotidyltransferase family protein</fullName>
    </submittedName>
</protein>
<organism evidence="1 2">
    <name type="scientific">Streptomyces tuirus</name>
    <dbReference type="NCBI Taxonomy" id="68278"/>
    <lineage>
        <taxon>Bacteria</taxon>
        <taxon>Bacillati</taxon>
        <taxon>Actinomycetota</taxon>
        <taxon>Actinomycetes</taxon>
        <taxon>Kitasatosporales</taxon>
        <taxon>Streptomycetaceae</taxon>
        <taxon>Streptomyces</taxon>
    </lineage>
</organism>
<dbReference type="AlphaFoldDB" id="A0A941FLD2"/>
<name>A0A941FLD2_9ACTN</name>
<reference evidence="1 2" key="1">
    <citation type="submission" date="2021-04" db="EMBL/GenBank/DDBJ databases">
        <title>Characterization of the biosynthetic gene cluster of new lipopeptides with antitumor activity in the genome of the marine Streptomyces PHM034.</title>
        <authorList>
            <person name="Ceniceros A."/>
            <person name="Canedo L."/>
            <person name="Mendez C."/>
            <person name="Olano C."/>
            <person name="Schleissner C."/>
            <person name="Cuevas C."/>
            <person name="De La Calle F."/>
            <person name="Salas J.A."/>
        </authorList>
    </citation>
    <scope>NUCLEOTIDE SEQUENCE [LARGE SCALE GENOMIC DNA]</scope>
    <source>
        <strain evidence="1 2">PHM034</strain>
    </source>
</reference>
<evidence type="ECO:0000313" key="2">
    <source>
        <dbReference type="Proteomes" id="UP000682308"/>
    </source>
</evidence>
<comment type="caution">
    <text evidence="1">The sequence shown here is derived from an EMBL/GenBank/DDBJ whole genome shotgun (WGS) entry which is preliminary data.</text>
</comment>
<proteinExistence type="predicted"/>